<protein>
    <submittedName>
        <fullName evidence="1">Uncharacterized protein</fullName>
    </submittedName>
</protein>
<proteinExistence type="predicted"/>
<dbReference type="EMBL" id="ML975351">
    <property type="protein sequence ID" value="KAF1831915.1"/>
    <property type="molecule type" value="Genomic_DNA"/>
</dbReference>
<keyword evidence="2" id="KW-1185">Reference proteome</keyword>
<dbReference type="AlphaFoldDB" id="A0A6A5K2L7"/>
<organism evidence="1 2">
    <name type="scientific">Decorospora gaudefroyi</name>
    <dbReference type="NCBI Taxonomy" id="184978"/>
    <lineage>
        <taxon>Eukaryota</taxon>
        <taxon>Fungi</taxon>
        <taxon>Dikarya</taxon>
        <taxon>Ascomycota</taxon>
        <taxon>Pezizomycotina</taxon>
        <taxon>Dothideomycetes</taxon>
        <taxon>Pleosporomycetidae</taxon>
        <taxon>Pleosporales</taxon>
        <taxon>Pleosporineae</taxon>
        <taxon>Pleosporaceae</taxon>
        <taxon>Decorospora</taxon>
    </lineage>
</organism>
<sequence length="166" mass="18685">MLAYPNMALVKIISKPQPSSRSLFCASLQSPSIGRRCDNCSAWQNHETTCKSWHINSRVHICATRYPHKEDSLLLHPRSQNDVIIWPEQGNGVVRGPLGSHAETRAHERDIGYHPLTSSPPWSLVQPPPIVQTDSPSLSCPTTCFRNPRILATRHLQSYSPFPSLW</sequence>
<evidence type="ECO:0000313" key="2">
    <source>
        <dbReference type="Proteomes" id="UP000800040"/>
    </source>
</evidence>
<evidence type="ECO:0000313" key="1">
    <source>
        <dbReference type="EMBL" id="KAF1831915.1"/>
    </source>
</evidence>
<gene>
    <name evidence="1" type="ORF">BDW02DRAFT_28189</name>
</gene>
<dbReference type="Proteomes" id="UP000800040">
    <property type="component" value="Unassembled WGS sequence"/>
</dbReference>
<reference evidence="1" key="1">
    <citation type="submission" date="2020-01" db="EMBL/GenBank/DDBJ databases">
        <authorList>
            <consortium name="DOE Joint Genome Institute"/>
            <person name="Haridas S."/>
            <person name="Albert R."/>
            <person name="Binder M."/>
            <person name="Bloem J."/>
            <person name="Labutti K."/>
            <person name="Salamov A."/>
            <person name="Andreopoulos B."/>
            <person name="Baker S.E."/>
            <person name="Barry K."/>
            <person name="Bills G."/>
            <person name="Bluhm B.H."/>
            <person name="Cannon C."/>
            <person name="Castanera R."/>
            <person name="Culley D.E."/>
            <person name="Daum C."/>
            <person name="Ezra D."/>
            <person name="Gonzalez J.B."/>
            <person name="Henrissat B."/>
            <person name="Kuo A."/>
            <person name="Liang C."/>
            <person name="Lipzen A."/>
            <person name="Lutzoni F."/>
            <person name="Magnuson J."/>
            <person name="Mondo S."/>
            <person name="Nolan M."/>
            <person name="Ohm R."/>
            <person name="Pangilinan J."/>
            <person name="Park H.-J."/>
            <person name="Ramirez L."/>
            <person name="Alfaro M."/>
            <person name="Sun H."/>
            <person name="Tritt A."/>
            <person name="Yoshinaga Y."/>
            <person name="Zwiers L.-H."/>
            <person name="Turgeon B.G."/>
            <person name="Goodwin S.B."/>
            <person name="Spatafora J.W."/>
            <person name="Crous P.W."/>
            <person name="Grigoriev I.V."/>
        </authorList>
    </citation>
    <scope>NUCLEOTIDE SEQUENCE</scope>
    <source>
        <strain evidence="1">P77</strain>
    </source>
</reference>
<name>A0A6A5K2L7_9PLEO</name>
<accession>A0A6A5K2L7</accession>